<sequence length="203" mass="21452">MIGFNNNFNEQLGGGSSSPAVGFGTAVNSAYKNSPLGHALDGIGNIFGDGKIGTWLDNQLTGNLDYSRQQELQDRANAFTASQNAITREYNARQAQLQRDFEERMSNTAYSRAFADMRKNGVNPYALMQSASTPSGATASSGMSHGASGSVVPSGKALVGLLGSVVASAFAYAGKALMAKNSVVNGRAYYDKWGELNGGYYNF</sequence>
<reference evidence="1" key="1">
    <citation type="submission" date="2021-04" db="EMBL/GenBank/DDBJ databases">
        <title>Genomes of microviruses identified in yellow-bellied marmot fecal samples.</title>
        <authorList>
            <person name="Varsani A."/>
            <person name="Kraberger S."/>
            <person name="Chatterjee A."/>
            <person name="Richet C."/>
            <person name="Fontenele R.S."/>
            <person name="Schmidlin K."/>
            <person name="Blumstein D.T."/>
        </authorList>
    </citation>
    <scope>NUCLEOTIDE SEQUENCE</scope>
    <source>
        <strain evidence="1">Mar10</strain>
    </source>
</reference>
<organism evidence="1">
    <name type="scientific">Microvirus mar10</name>
    <dbReference type="NCBI Taxonomy" id="2851142"/>
    <lineage>
        <taxon>Viruses</taxon>
        <taxon>Monodnaviria</taxon>
        <taxon>Sangervirae</taxon>
        <taxon>Phixviricota</taxon>
        <taxon>Malgrandaviricetes</taxon>
        <taxon>Petitvirales</taxon>
        <taxon>Microviridae</taxon>
    </lineage>
</organism>
<name>A0A8F5MJE3_9VIRU</name>
<dbReference type="EMBL" id="MZ089756">
    <property type="protein sequence ID" value="QXN75029.1"/>
    <property type="molecule type" value="Genomic_DNA"/>
</dbReference>
<accession>A0A8F5MJE3</accession>
<protein>
    <submittedName>
        <fullName evidence="1">DNA pilot protein</fullName>
    </submittedName>
</protein>
<proteinExistence type="predicted"/>
<evidence type="ECO:0000313" key="1">
    <source>
        <dbReference type="EMBL" id="QXN75029.1"/>
    </source>
</evidence>